<comment type="caution">
    <text evidence="2">The sequence shown here is derived from an EMBL/GenBank/DDBJ whole genome shotgun (WGS) entry which is preliminary data.</text>
</comment>
<gene>
    <name evidence="2" type="ORF">HA482_01650</name>
</gene>
<reference evidence="2 3" key="1">
    <citation type="journal article" date="2020" name="Arch. Microbiol.">
        <title>Bradyrhizobium campsiandrae sp. nov., a nitrogen-fixing bacterial strain isolated from a native leguminous tree from the Amazon adapted to flooded conditions.</title>
        <authorList>
            <person name="Cabral Michel D."/>
            <person name="Martins da Costa E."/>
            <person name="Azarias Guimaraes A."/>
            <person name="Soares de Carvalho T."/>
            <person name="Santos de Castro Caputo P."/>
            <person name="Willems A."/>
            <person name="de Souza Moreira F.M."/>
        </authorList>
    </citation>
    <scope>NUCLEOTIDE SEQUENCE [LARGE SCALE GENOMIC DNA]</scope>
    <source>
        <strain evidence="3">INPA 384B</strain>
    </source>
</reference>
<evidence type="ECO:0000313" key="3">
    <source>
        <dbReference type="Proteomes" id="UP000639516"/>
    </source>
</evidence>
<dbReference type="Proteomes" id="UP000639516">
    <property type="component" value="Unassembled WGS sequence"/>
</dbReference>
<keyword evidence="3" id="KW-1185">Reference proteome</keyword>
<proteinExistence type="predicted"/>
<dbReference type="InterPro" id="IPR013762">
    <property type="entry name" value="Integrase-like_cat_sf"/>
</dbReference>
<evidence type="ECO:0000313" key="2">
    <source>
        <dbReference type="EMBL" id="MBC9976918.1"/>
    </source>
</evidence>
<sequence length="400" mass="45009">MEKEERPPGLRYNGKRPVWRASKSAIAEGYPLKSVHLTSLADNPVQLRQRCERLQAEMLSWLKGKRSNIDPQFDGTFRSLFDLYQVDKESPYHKLKRSSRVPYDVYLRMMRTNIGERLINACDGRDVKRWFAVWSEPAEGKTKRQVAKARMAIYVLKAALSFGILCRKPGCVEFRAVLDAIRFETLRPRDVALPADVVVKARAAAHAAAHPRAALCYAIQFEGAVRQWDVTGQWFPIADSQPSAVHDHGTKWIGPTWANIDENLILRWTPTKTEFTTGLPVVIDLAACPMVMEELALIPEAERVGPLIVNPKTGFPYRNDKFHDVWCDVKEAIGLSAKVWSRDLRKSGSTEARAAGAPLDDVKKLMGHAENSDTAAKVYDLAVLEAHRRIAAARVASRKK</sequence>
<keyword evidence="1" id="KW-0233">DNA recombination</keyword>
<protein>
    <submittedName>
        <fullName evidence="2">Integrase</fullName>
    </submittedName>
</protein>
<name>A0ABR7U007_9BRAD</name>
<accession>A0ABR7U007</accession>
<evidence type="ECO:0000256" key="1">
    <source>
        <dbReference type="ARBA" id="ARBA00023172"/>
    </source>
</evidence>
<dbReference type="Gene3D" id="1.10.443.10">
    <property type="entry name" value="Intergrase catalytic core"/>
    <property type="match status" value="1"/>
</dbReference>
<dbReference type="InterPro" id="IPR011010">
    <property type="entry name" value="DNA_brk_join_enz"/>
</dbReference>
<dbReference type="RefSeq" id="WP_188095694.1">
    <property type="nucleotide sequence ID" value="NZ_JAANIH010000001.1"/>
</dbReference>
<dbReference type="EMBL" id="JAATTO010000002">
    <property type="protein sequence ID" value="MBC9976918.1"/>
    <property type="molecule type" value="Genomic_DNA"/>
</dbReference>
<dbReference type="SUPFAM" id="SSF56349">
    <property type="entry name" value="DNA breaking-rejoining enzymes"/>
    <property type="match status" value="1"/>
</dbReference>
<organism evidence="2 3">
    <name type="scientific">Bradyrhizobium campsiandrae</name>
    <dbReference type="NCBI Taxonomy" id="1729892"/>
    <lineage>
        <taxon>Bacteria</taxon>
        <taxon>Pseudomonadati</taxon>
        <taxon>Pseudomonadota</taxon>
        <taxon>Alphaproteobacteria</taxon>
        <taxon>Hyphomicrobiales</taxon>
        <taxon>Nitrobacteraceae</taxon>
        <taxon>Bradyrhizobium</taxon>
    </lineage>
</organism>